<dbReference type="OrthoDB" id="6765993at2759"/>
<evidence type="ECO:0000256" key="7">
    <source>
        <dbReference type="ARBA" id="ARBA00023136"/>
    </source>
</evidence>
<dbReference type="InterPro" id="IPR001694">
    <property type="entry name" value="NADH_UbQ_OxRdtase_su1/FPO"/>
</dbReference>
<evidence type="ECO:0000256" key="8">
    <source>
        <dbReference type="ARBA" id="ARBA00031024"/>
    </source>
</evidence>
<organism evidence="11 12">
    <name type="scientific">Acanthoscelides obtectus</name>
    <name type="common">Bean weevil</name>
    <name type="synonym">Bruchus obtectus</name>
    <dbReference type="NCBI Taxonomy" id="200917"/>
    <lineage>
        <taxon>Eukaryota</taxon>
        <taxon>Metazoa</taxon>
        <taxon>Ecdysozoa</taxon>
        <taxon>Arthropoda</taxon>
        <taxon>Hexapoda</taxon>
        <taxon>Insecta</taxon>
        <taxon>Pterygota</taxon>
        <taxon>Neoptera</taxon>
        <taxon>Endopterygota</taxon>
        <taxon>Coleoptera</taxon>
        <taxon>Polyphaga</taxon>
        <taxon>Cucujiformia</taxon>
        <taxon>Chrysomeloidea</taxon>
        <taxon>Chrysomelidae</taxon>
        <taxon>Bruchinae</taxon>
        <taxon>Bruchini</taxon>
        <taxon>Acanthoscelides</taxon>
    </lineage>
</organism>
<dbReference type="Proteomes" id="UP001152888">
    <property type="component" value="Unassembled WGS sequence"/>
</dbReference>
<keyword evidence="9" id="KW-0520">NAD</keyword>
<keyword evidence="4" id="KW-0813">Transport</keyword>
<evidence type="ECO:0000256" key="3">
    <source>
        <dbReference type="ARBA" id="ARBA00021009"/>
    </source>
</evidence>
<dbReference type="GO" id="GO:0003954">
    <property type="term" value="F:NADH dehydrogenase activity"/>
    <property type="evidence" value="ECO:0007669"/>
    <property type="project" value="TreeGrafter"/>
</dbReference>
<reference evidence="11" key="1">
    <citation type="submission" date="2022-03" db="EMBL/GenBank/DDBJ databases">
        <authorList>
            <person name="Sayadi A."/>
        </authorList>
    </citation>
    <scope>NUCLEOTIDE SEQUENCE</scope>
</reference>
<comment type="caution">
    <text evidence="11">The sequence shown here is derived from an EMBL/GenBank/DDBJ whole genome shotgun (WGS) entry which is preliminary data.</text>
</comment>
<protein>
    <recommendedName>
        <fullName evidence="3">NADH-ubiquinone oxidoreductase chain 1</fullName>
    </recommendedName>
    <alternativeName>
        <fullName evidence="8">NADH dehydrogenase subunit 1</fullName>
    </alternativeName>
</protein>
<dbReference type="GO" id="GO:0005743">
    <property type="term" value="C:mitochondrial inner membrane"/>
    <property type="evidence" value="ECO:0007669"/>
    <property type="project" value="UniProtKB-SubCell"/>
</dbReference>
<accession>A0A9P0QDA0</accession>
<dbReference type="EMBL" id="CAKOFQ010009422">
    <property type="protein sequence ID" value="CAH2017723.1"/>
    <property type="molecule type" value="Genomic_DNA"/>
</dbReference>
<feature type="non-terminal residue" evidence="11">
    <location>
        <position position="1"/>
    </location>
</feature>
<evidence type="ECO:0000256" key="6">
    <source>
        <dbReference type="ARBA" id="ARBA00022989"/>
    </source>
</evidence>
<keyword evidence="7 10" id="KW-0472">Membrane</keyword>
<evidence type="ECO:0000256" key="5">
    <source>
        <dbReference type="ARBA" id="ARBA00022692"/>
    </source>
</evidence>
<evidence type="ECO:0000256" key="9">
    <source>
        <dbReference type="RuleBase" id="RU000471"/>
    </source>
</evidence>
<feature type="transmembrane region" description="Helical" evidence="10">
    <location>
        <begin position="74"/>
        <end position="92"/>
    </location>
</feature>
<keyword evidence="5 9" id="KW-0812">Transmembrane</keyword>
<dbReference type="PANTHER" id="PTHR11432">
    <property type="entry name" value="NADH DEHYDROGENASE SUBUNIT 1"/>
    <property type="match status" value="1"/>
</dbReference>
<proteinExistence type="inferred from homology"/>
<comment type="subcellular location">
    <subcellularLocation>
        <location evidence="1">Membrane</location>
        <topology evidence="1">Multi-pass membrane protein</topology>
    </subcellularLocation>
    <subcellularLocation>
        <location evidence="9">Mitochondrion inner membrane</location>
        <topology evidence="9">Multi-pass membrane protein</topology>
    </subcellularLocation>
</comment>
<evidence type="ECO:0000313" key="12">
    <source>
        <dbReference type="Proteomes" id="UP001152888"/>
    </source>
</evidence>
<keyword evidence="12" id="KW-1185">Reference proteome</keyword>
<dbReference type="AlphaFoldDB" id="A0A9P0QDA0"/>
<dbReference type="Pfam" id="PF00146">
    <property type="entry name" value="NADHdh"/>
    <property type="match status" value="2"/>
</dbReference>
<name>A0A9P0QDA0_ACAOB</name>
<comment type="similarity">
    <text evidence="2 9">Belongs to the complex I subunit 1 family.</text>
</comment>
<evidence type="ECO:0000256" key="4">
    <source>
        <dbReference type="ARBA" id="ARBA00022448"/>
    </source>
</evidence>
<gene>
    <name evidence="11" type="ORF">ACAOBT_LOCUS36195</name>
</gene>
<evidence type="ECO:0000256" key="2">
    <source>
        <dbReference type="ARBA" id="ARBA00010535"/>
    </source>
</evidence>
<dbReference type="GO" id="GO:0009060">
    <property type="term" value="P:aerobic respiration"/>
    <property type="evidence" value="ECO:0007669"/>
    <property type="project" value="TreeGrafter"/>
</dbReference>
<sequence>LGVYTVILAGWASNSNYALLGSLRAVAQTISYERIVGPCLVQKKLGVYTVILAGWASNSNYALLGSLRAVAQTISYEVSLALILLSFLYLILRLNILDFIKYQIKI</sequence>
<dbReference type="PANTHER" id="PTHR11432:SF3">
    <property type="entry name" value="NADH-UBIQUINONE OXIDOREDUCTASE CHAIN 1"/>
    <property type="match status" value="1"/>
</dbReference>
<evidence type="ECO:0000256" key="1">
    <source>
        <dbReference type="ARBA" id="ARBA00004141"/>
    </source>
</evidence>
<keyword evidence="6 10" id="KW-1133">Transmembrane helix</keyword>
<evidence type="ECO:0000256" key="10">
    <source>
        <dbReference type="SAM" id="Phobius"/>
    </source>
</evidence>
<evidence type="ECO:0000313" key="11">
    <source>
        <dbReference type="EMBL" id="CAH2017723.1"/>
    </source>
</evidence>